<gene>
    <name evidence="2" type="ORF">AZI85_04390</name>
</gene>
<feature type="domain" description="AMP-dependent synthetase/ligase" evidence="1">
    <location>
        <begin position="50"/>
        <end position="204"/>
    </location>
</feature>
<dbReference type="PANTHER" id="PTHR43201:SF32">
    <property type="entry name" value="2-SUCCINYLBENZOATE--COA LIGASE, CHLOROPLASTIC_PEROXISOMAL"/>
    <property type="match status" value="1"/>
</dbReference>
<comment type="caution">
    <text evidence="2">The sequence shown here is derived from an EMBL/GenBank/DDBJ whole genome shotgun (WGS) entry which is preliminary data.</text>
</comment>
<dbReference type="InterPro" id="IPR045851">
    <property type="entry name" value="AMP-bd_C_sf"/>
</dbReference>
<accession>A0A150WIA4</accession>
<proteinExistence type="predicted"/>
<dbReference type="EMBL" id="LUKF01000014">
    <property type="protein sequence ID" value="KYG63277.1"/>
    <property type="molecule type" value="Genomic_DNA"/>
</dbReference>
<dbReference type="Gene3D" id="3.30.300.30">
    <property type="match status" value="1"/>
</dbReference>
<dbReference type="GO" id="GO:0006631">
    <property type="term" value="P:fatty acid metabolic process"/>
    <property type="evidence" value="ECO:0007669"/>
    <property type="project" value="TreeGrafter"/>
</dbReference>
<evidence type="ECO:0000259" key="1">
    <source>
        <dbReference type="Pfam" id="PF00501"/>
    </source>
</evidence>
<sequence>MASAQEKLDLYSDKNEILLNPRLPKEDYEALYSLAVAIQDERKLTGHVWIATSGSTADSAARTKLVALSKEALRSSASAVNFHLQSTSQDVWTQVLPPFHVGGLGIEVRAELSGAKVISALKEGRWDVHHFYEILKSEKCTLSALVPTQVYDLVSHSYQAPSTLRAIIVGGGAFEAELFKKARSLGWPVLPSYGMTETASQIATAGLDSLKSGEFPEMHLLSHATARTSEEGFLQVQARSLFTCYAQNTSEGPRSWDPKSDGWFTTEDRGQVIEGALHIQGRSKDYIKIGGEGTNVAQLRSVLENCALALNPSFPLKVTLLDMPSERLGSEIHIVSLLSEAETDNIVKAYSDKVLPFEKPRKVHYVKSIPRSDLGKILWAQLRSLL</sequence>
<dbReference type="InterPro" id="IPR042099">
    <property type="entry name" value="ANL_N_sf"/>
</dbReference>
<evidence type="ECO:0000313" key="3">
    <source>
        <dbReference type="Proteomes" id="UP000075391"/>
    </source>
</evidence>
<dbReference type="PANTHER" id="PTHR43201">
    <property type="entry name" value="ACYL-COA SYNTHETASE"/>
    <property type="match status" value="1"/>
</dbReference>
<dbReference type="Gene3D" id="3.40.50.12780">
    <property type="entry name" value="N-terminal domain of ligase-like"/>
    <property type="match status" value="1"/>
</dbReference>
<dbReference type="OrthoDB" id="5289012at2"/>
<dbReference type="SUPFAM" id="SSF56801">
    <property type="entry name" value="Acetyl-CoA synthetase-like"/>
    <property type="match status" value="1"/>
</dbReference>
<dbReference type="InterPro" id="IPR000873">
    <property type="entry name" value="AMP-dep_synth/lig_dom"/>
</dbReference>
<dbReference type="AlphaFoldDB" id="A0A150WIA4"/>
<dbReference type="RefSeq" id="WP_063243640.1">
    <property type="nucleotide sequence ID" value="NZ_LUKF01000014.1"/>
</dbReference>
<keyword evidence="2" id="KW-0436">Ligase</keyword>
<dbReference type="Proteomes" id="UP000075391">
    <property type="component" value="Unassembled WGS sequence"/>
</dbReference>
<evidence type="ECO:0000313" key="2">
    <source>
        <dbReference type="EMBL" id="KYG63277.1"/>
    </source>
</evidence>
<dbReference type="GO" id="GO:0031956">
    <property type="term" value="F:medium-chain fatty acid-CoA ligase activity"/>
    <property type="evidence" value="ECO:0007669"/>
    <property type="project" value="TreeGrafter"/>
</dbReference>
<organism evidence="2 3">
    <name type="scientific">Bdellovibrio bacteriovorus</name>
    <dbReference type="NCBI Taxonomy" id="959"/>
    <lineage>
        <taxon>Bacteria</taxon>
        <taxon>Pseudomonadati</taxon>
        <taxon>Bdellovibrionota</taxon>
        <taxon>Bdellovibrionia</taxon>
        <taxon>Bdellovibrionales</taxon>
        <taxon>Pseudobdellovibrionaceae</taxon>
        <taxon>Bdellovibrio</taxon>
    </lineage>
</organism>
<protein>
    <submittedName>
        <fullName evidence="2">O-succinylbenzoate--CoA ligase</fullName>
    </submittedName>
</protein>
<dbReference type="Pfam" id="PF00501">
    <property type="entry name" value="AMP-binding"/>
    <property type="match status" value="1"/>
</dbReference>
<reference evidence="2 3" key="1">
    <citation type="submission" date="2016-03" db="EMBL/GenBank/DDBJ databases">
        <authorList>
            <person name="Ploux O."/>
        </authorList>
    </citation>
    <scope>NUCLEOTIDE SEQUENCE [LARGE SCALE GENOMIC DNA]</scope>
    <source>
        <strain evidence="2 3">BER2</strain>
    </source>
</reference>
<name>A0A150WIA4_BDEBC</name>